<protein>
    <submittedName>
        <fullName evidence="2">Uncharacterized protein</fullName>
    </submittedName>
</protein>
<feature type="compositionally biased region" description="Basic residues" evidence="1">
    <location>
        <begin position="250"/>
        <end position="261"/>
    </location>
</feature>
<sequence length="261" mass="28663">MPKKIPIAFPDTEMEVFFSANNFLSNNKVTLPSSACDPDDITVTSGVSYGAIDVLSRKALSDCFTTDILLDSVNIFVGDILTEWDKVTEVLEAKAYIAAIKTFVSLQLSSNLRCKQDIIANFTANRMACRAHVLNSLDGNSQTKEILNGSNLDGPNLSGNIPESHLRKLEASGDYSRTNYRFRPKSKGGFASNSASTNTGFKRGPGASNSVPPYKRIKSNLSQFLGQSSYKQQYVLEAYNRNRASSSRGSHFKRGNHRGKQ</sequence>
<evidence type="ECO:0000256" key="1">
    <source>
        <dbReference type="SAM" id="MobiDB-lite"/>
    </source>
</evidence>
<comment type="caution">
    <text evidence="2">The sequence shown here is derived from an EMBL/GenBank/DDBJ whole genome shotgun (WGS) entry which is preliminary data.</text>
</comment>
<feature type="region of interest" description="Disordered" evidence="1">
    <location>
        <begin position="241"/>
        <end position="261"/>
    </location>
</feature>
<feature type="compositionally biased region" description="Polar residues" evidence="1">
    <location>
        <begin position="191"/>
        <end position="200"/>
    </location>
</feature>
<dbReference type="EMBL" id="CAXKWB010113973">
    <property type="protein sequence ID" value="CAL4234853.1"/>
    <property type="molecule type" value="Genomic_DNA"/>
</dbReference>
<dbReference type="AlphaFoldDB" id="A0AAV2ST80"/>
<reference evidence="2 3" key="1">
    <citation type="submission" date="2024-05" db="EMBL/GenBank/DDBJ databases">
        <authorList>
            <person name="Wallberg A."/>
        </authorList>
    </citation>
    <scope>NUCLEOTIDE SEQUENCE [LARGE SCALE GENOMIC DNA]</scope>
</reference>
<evidence type="ECO:0000313" key="2">
    <source>
        <dbReference type="EMBL" id="CAL4234853.1"/>
    </source>
</evidence>
<evidence type="ECO:0000313" key="3">
    <source>
        <dbReference type="Proteomes" id="UP001497623"/>
    </source>
</evidence>
<organism evidence="2 3">
    <name type="scientific">Meganyctiphanes norvegica</name>
    <name type="common">Northern krill</name>
    <name type="synonym">Thysanopoda norvegica</name>
    <dbReference type="NCBI Taxonomy" id="48144"/>
    <lineage>
        <taxon>Eukaryota</taxon>
        <taxon>Metazoa</taxon>
        <taxon>Ecdysozoa</taxon>
        <taxon>Arthropoda</taxon>
        <taxon>Crustacea</taxon>
        <taxon>Multicrustacea</taxon>
        <taxon>Malacostraca</taxon>
        <taxon>Eumalacostraca</taxon>
        <taxon>Eucarida</taxon>
        <taxon>Euphausiacea</taxon>
        <taxon>Euphausiidae</taxon>
        <taxon>Meganyctiphanes</taxon>
    </lineage>
</organism>
<feature type="region of interest" description="Disordered" evidence="1">
    <location>
        <begin position="182"/>
        <end position="214"/>
    </location>
</feature>
<name>A0AAV2ST80_MEGNR</name>
<dbReference type="Proteomes" id="UP001497623">
    <property type="component" value="Unassembled WGS sequence"/>
</dbReference>
<gene>
    <name evidence="2" type="ORF">MNOR_LOCUS40031</name>
</gene>
<proteinExistence type="predicted"/>
<accession>A0AAV2ST80</accession>
<keyword evidence="3" id="KW-1185">Reference proteome</keyword>